<evidence type="ECO:0000313" key="1">
    <source>
        <dbReference type="EMBL" id="XCD07412.1"/>
    </source>
</evidence>
<accession>A0AAU8B805</accession>
<proteinExistence type="predicted"/>
<organism evidence="1">
    <name type="scientific">Dulem virus 34</name>
    <dbReference type="NCBI Taxonomy" id="3145752"/>
    <lineage>
        <taxon>Viruses</taxon>
        <taxon>Duplodnaviria</taxon>
        <taxon>Heunggongvirae</taxon>
        <taxon>Uroviricota</taxon>
        <taxon>Caudoviricetes</taxon>
    </lineage>
</organism>
<sequence>MRCLLDLLLFVAYNGFCGNTRKSVVITHG</sequence>
<protein>
    <submittedName>
        <fullName evidence="1">Uncharacterized protein</fullName>
    </submittedName>
</protein>
<name>A0AAU8B805_9CAUD</name>
<dbReference type="EMBL" id="PP511788">
    <property type="protein sequence ID" value="XCD07412.1"/>
    <property type="molecule type" value="Genomic_DNA"/>
</dbReference>
<reference evidence="1" key="1">
    <citation type="submission" date="2024-03" db="EMBL/GenBank/DDBJ databases">
        <title>Diverse circular DNA viruses in blood, oral, and fecal samples of captive lemurs.</title>
        <authorList>
            <person name="Paietta E.N."/>
            <person name="Kraberger S."/>
            <person name="Lund M.C."/>
            <person name="Custer J.M."/>
            <person name="Vargas K.M."/>
            <person name="Ehmke E.E."/>
            <person name="Yoder A.D."/>
            <person name="Varsani A."/>
        </authorList>
    </citation>
    <scope>NUCLEOTIDE SEQUENCE</scope>
    <source>
        <strain evidence="1">Duke_28FF_219</strain>
    </source>
</reference>